<evidence type="ECO:0000256" key="2">
    <source>
        <dbReference type="ARBA" id="ARBA00023012"/>
    </source>
</evidence>
<keyword evidence="2" id="KW-0902">Two-component regulatory system</keyword>
<dbReference type="GO" id="GO:0032993">
    <property type="term" value="C:protein-DNA complex"/>
    <property type="evidence" value="ECO:0007669"/>
    <property type="project" value="TreeGrafter"/>
</dbReference>
<dbReference type="Gene3D" id="3.40.50.2300">
    <property type="match status" value="1"/>
</dbReference>
<dbReference type="PANTHER" id="PTHR48111">
    <property type="entry name" value="REGULATOR OF RPOS"/>
    <property type="match status" value="1"/>
</dbReference>
<evidence type="ECO:0000313" key="8">
    <source>
        <dbReference type="EMBL" id="AGB48738.1"/>
    </source>
</evidence>
<evidence type="ECO:0000256" key="4">
    <source>
        <dbReference type="ARBA" id="ARBA00023125"/>
    </source>
</evidence>
<accession>L0KXD4</accession>
<dbReference type="GO" id="GO:0006355">
    <property type="term" value="P:regulation of DNA-templated transcription"/>
    <property type="evidence" value="ECO:0007669"/>
    <property type="project" value="TreeGrafter"/>
</dbReference>
<evidence type="ECO:0000256" key="3">
    <source>
        <dbReference type="ARBA" id="ARBA00023015"/>
    </source>
</evidence>
<proteinExistence type="predicted"/>
<keyword evidence="3" id="KW-0805">Transcription regulation</keyword>
<organism evidence="8 9">
    <name type="scientific">Methanomethylovorans hollandica (strain DSM 15978 / NBRC 107637 / DMS1)</name>
    <dbReference type="NCBI Taxonomy" id="867904"/>
    <lineage>
        <taxon>Archaea</taxon>
        <taxon>Methanobacteriati</taxon>
        <taxon>Methanobacteriota</taxon>
        <taxon>Stenosarchaea group</taxon>
        <taxon>Methanomicrobia</taxon>
        <taxon>Methanosarcinales</taxon>
        <taxon>Methanosarcinaceae</taxon>
        <taxon>Methanomethylovorans</taxon>
    </lineage>
</organism>
<keyword evidence="9" id="KW-1185">Reference proteome</keyword>
<evidence type="ECO:0000259" key="7">
    <source>
        <dbReference type="PROSITE" id="PS50110"/>
    </source>
</evidence>
<dbReference type="PROSITE" id="PS50110">
    <property type="entry name" value="RESPONSE_REGULATORY"/>
    <property type="match status" value="1"/>
</dbReference>
<evidence type="ECO:0000256" key="6">
    <source>
        <dbReference type="PROSITE-ProRule" id="PRU00169"/>
    </source>
</evidence>
<dbReference type="Gene3D" id="3.40.50.300">
    <property type="entry name" value="P-loop containing nucleotide triphosphate hydrolases"/>
    <property type="match status" value="1"/>
</dbReference>
<evidence type="ECO:0000256" key="5">
    <source>
        <dbReference type="ARBA" id="ARBA00023163"/>
    </source>
</evidence>
<dbReference type="RefSeq" id="WP_015323907.1">
    <property type="nucleotide sequence ID" value="NC_019977.1"/>
</dbReference>
<dbReference type="GeneID" id="14407577"/>
<dbReference type="EMBL" id="CP003362">
    <property type="protein sequence ID" value="AGB48738.1"/>
    <property type="molecule type" value="Genomic_DNA"/>
</dbReference>
<sequence length="352" mass="40034">MMNAGETYDIVHDLRAGLRSKTVLFLAPVDVPVGRIVYFYVSDLLQSDPQQKVVWLCLKTPSNKVLRMFQEYKYEIDPARIMFIDLLPAGTEPHDDILYFSSPSDHTKIASHVSQLFDKFPGSLLVIDSMTVLGTDNMQVVESFINFISTKVSEKNGSITAILGKDTLKVESEALIKSFFEIIVELTNIGEIHTEIGMKTLDARFQVEDGKLSFEYIQKKLKRGRLKILIVDDEPDISDLLRLSLSNQPYDFVVAYNGQQAIEATLRERPDLILLDIMMPDMDGYEVVEHLKQSATSANIPVIMISAKTAIEDKVRGMELGIDDYIAKPFDKREVNARIRMVMRRFGWIEEE</sequence>
<keyword evidence="5" id="KW-0804">Transcription</keyword>
<dbReference type="Pfam" id="PF00072">
    <property type="entry name" value="Response_reg"/>
    <property type="match status" value="1"/>
</dbReference>
<dbReference type="PANTHER" id="PTHR48111:SF1">
    <property type="entry name" value="TWO-COMPONENT RESPONSE REGULATOR ORR33"/>
    <property type="match status" value="1"/>
</dbReference>
<dbReference type="SUPFAM" id="SSF52172">
    <property type="entry name" value="CheY-like"/>
    <property type="match status" value="1"/>
</dbReference>
<dbReference type="Proteomes" id="UP000010866">
    <property type="component" value="Chromosome"/>
</dbReference>
<protein>
    <submittedName>
        <fullName evidence="8">Response regulator with CheY-like receiver domain and winged-helix DNA-binding domain</fullName>
    </submittedName>
</protein>
<dbReference type="InterPro" id="IPR001789">
    <property type="entry name" value="Sig_transdc_resp-reg_receiver"/>
</dbReference>
<name>L0KXD4_METHD</name>
<dbReference type="CDD" id="cd17574">
    <property type="entry name" value="REC_OmpR"/>
    <property type="match status" value="1"/>
</dbReference>
<dbReference type="InterPro" id="IPR039420">
    <property type="entry name" value="WalR-like"/>
</dbReference>
<feature type="modified residue" description="4-aspartylphosphate" evidence="6">
    <location>
        <position position="276"/>
    </location>
</feature>
<gene>
    <name evidence="8" type="ordered locus">Metho_0471</name>
</gene>
<evidence type="ECO:0000256" key="1">
    <source>
        <dbReference type="ARBA" id="ARBA00022553"/>
    </source>
</evidence>
<evidence type="ECO:0000313" key="9">
    <source>
        <dbReference type="Proteomes" id="UP000010866"/>
    </source>
</evidence>
<dbReference type="STRING" id="867904.Metho_0471"/>
<dbReference type="InterPro" id="IPR027417">
    <property type="entry name" value="P-loop_NTPase"/>
</dbReference>
<feature type="domain" description="Response regulatory" evidence="7">
    <location>
        <begin position="227"/>
        <end position="343"/>
    </location>
</feature>
<dbReference type="KEGG" id="mhz:Metho_0471"/>
<dbReference type="SMART" id="SM00448">
    <property type="entry name" value="REC"/>
    <property type="match status" value="1"/>
</dbReference>
<dbReference type="AlphaFoldDB" id="L0KXD4"/>
<dbReference type="FunFam" id="3.40.50.2300:FF:000001">
    <property type="entry name" value="DNA-binding response regulator PhoB"/>
    <property type="match status" value="1"/>
</dbReference>
<dbReference type="HOGENOM" id="CLU_786681_0_0_2"/>
<dbReference type="GO" id="GO:0000156">
    <property type="term" value="F:phosphorelay response regulator activity"/>
    <property type="evidence" value="ECO:0007669"/>
    <property type="project" value="TreeGrafter"/>
</dbReference>
<keyword evidence="4 8" id="KW-0238">DNA-binding</keyword>
<dbReference type="GO" id="GO:0005829">
    <property type="term" value="C:cytosol"/>
    <property type="evidence" value="ECO:0007669"/>
    <property type="project" value="TreeGrafter"/>
</dbReference>
<reference evidence="9" key="1">
    <citation type="submission" date="2012-02" db="EMBL/GenBank/DDBJ databases">
        <title>Complete sequence of chromosome of Methanomethylovorans hollandica DSM 15978.</title>
        <authorList>
            <person name="Lucas S."/>
            <person name="Copeland A."/>
            <person name="Lapidus A."/>
            <person name="Glavina del Rio T."/>
            <person name="Dalin E."/>
            <person name="Tice H."/>
            <person name="Bruce D."/>
            <person name="Goodwin L."/>
            <person name="Pitluck S."/>
            <person name="Peters L."/>
            <person name="Mikhailova N."/>
            <person name="Held B."/>
            <person name="Kyrpides N."/>
            <person name="Mavromatis K."/>
            <person name="Ivanova N."/>
            <person name="Brettin T."/>
            <person name="Detter J.C."/>
            <person name="Han C."/>
            <person name="Larimer F."/>
            <person name="Land M."/>
            <person name="Hauser L."/>
            <person name="Markowitz V."/>
            <person name="Cheng J.-F."/>
            <person name="Hugenholtz P."/>
            <person name="Woyke T."/>
            <person name="Wu D."/>
            <person name="Spring S."/>
            <person name="Schroeder M."/>
            <person name="Brambilla E."/>
            <person name="Klenk H.-P."/>
            <person name="Eisen J.A."/>
        </authorList>
    </citation>
    <scope>NUCLEOTIDE SEQUENCE [LARGE SCALE GENOMIC DNA]</scope>
    <source>
        <strain evidence="9">DSM 15978 / NBRC 107637 / DMS1</strain>
    </source>
</reference>
<keyword evidence="1 6" id="KW-0597">Phosphoprotein</keyword>
<dbReference type="InterPro" id="IPR011006">
    <property type="entry name" value="CheY-like_superfamily"/>
</dbReference>
<dbReference type="GO" id="GO:0000976">
    <property type="term" value="F:transcription cis-regulatory region binding"/>
    <property type="evidence" value="ECO:0007669"/>
    <property type="project" value="TreeGrafter"/>
</dbReference>